<evidence type="ECO:0000256" key="1">
    <source>
        <dbReference type="ARBA" id="ARBA00023002"/>
    </source>
</evidence>
<name>A0ABR4ZE68_9NOCA</name>
<dbReference type="SUPFAM" id="SSF51735">
    <property type="entry name" value="NAD(P)-binding Rossmann-fold domains"/>
    <property type="match status" value="1"/>
</dbReference>
<dbReference type="Proteomes" id="UP000031364">
    <property type="component" value="Unassembled WGS sequence"/>
</dbReference>
<dbReference type="InterPro" id="IPR052228">
    <property type="entry name" value="Sec_Metab_Biosynth_Oxidored"/>
</dbReference>
<gene>
    <name evidence="2" type="ORF">FG87_17695</name>
</gene>
<protein>
    <recommendedName>
        <fullName evidence="4">Oxidoreductase</fullName>
    </recommendedName>
</protein>
<evidence type="ECO:0000313" key="2">
    <source>
        <dbReference type="EMBL" id="KIA63657.1"/>
    </source>
</evidence>
<evidence type="ECO:0000313" key="3">
    <source>
        <dbReference type="Proteomes" id="UP000031364"/>
    </source>
</evidence>
<reference evidence="2 3" key="1">
    <citation type="journal article" date="2014" name="Int. J. Syst. Evol. Microbiol.">
        <title>Nocardia vulneris sp. nov., isolated from wounds of human patients in North America.</title>
        <authorList>
            <person name="Lasker B.A."/>
            <person name="Bell M."/>
            <person name="Klenk H.P."/>
            <person name="Sproer C."/>
            <person name="Schumann C."/>
            <person name="Schumann P."/>
            <person name="Brown J.M."/>
        </authorList>
    </citation>
    <scope>NUCLEOTIDE SEQUENCE [LARGE SCALE GENOMIC DNA]</scope>
    <source>
        <strain evidence="2 3">W9851</strain>
    </source>
</reference>
<sequence>MQPPPLAELDLTGKGLIVIGGTNGLGRAVARQAWMLGAEVTVVGRTFRDSPAERLNFLEADLSSLRAAVRLGNELPVEAADAVLFTQGIFAAKSREETGEGIERDMAVSHLSRIAMLPGLAPRLGRARTGNRFPARIFIMGSPGTGELGDPADLNAEREYRAVRAHQNTVAANEALVLAGRDRWPGPDYFGLNPGPTKTDLLSHRLGRDTLANRATQALIGLLRPSPETYAERIVPVLVAPDLTGQCGLMINGKGRPIRPTRGMDDVRVDEFMTASENLLRRAVG</sequence>
<dbReference type="EMBL" id="JNFP01000019">
    <property type="protein sequence ID" value="KIA63657.1"/>
    <property type="molecule type" value="Genomic_DNA"/>
</dbReference>
<comment type="caution">
    <text evidence="2">The sequence shown here is derived from an EMBL/GenBank/DDBJ whole genome shotgun (WGS) entry which is preliminary data.</text>
</comment>
<keyword evidence="1" id="KW-0560">Oxidoreductase</keyword>
<dbReference type="PANTHER" id="PTHR47534">
    <property type="entry name" value="YALI0E05731P"/>
    <property type="match status" value="1"/>
</dbReference>
<proteinExistence type="predicted"/>
<dbReference type="PANTHER" id="PTHR47534:SF3">
    <property type="entry name" value="ALCOHOL DEHYDROGENASE-LIKE C-TERMINAL DOMAIN-CONTAINING PROTEIN"/>
    <property type="match status" value="1"/>
</dbReference>
<dbReference type="InterPro" id="IPR036291">
    <property type="entry name" value="NAD(P)-bd_dom_sf"/>
</dbReference>
<organism evidence="2 3">
    <name type="scientific">Nocardia vulneris</name>
    <dbReference type="NCBI Taxonomy" id="1141657"/>
    <lineage>
        <taxon>Bacteria</taxon>
        <taxon>Bacillati</taxon>
        <taxon>Actinomycetota</taxon>
        <taxon>Actinomycetes</taxon>
        <taxon>Mycobacteriales</taxon>
        <taxon>Nocardiaceae</taxon>
        <taxon>Nocardia</taxon>
    </lineage>
</organism>
<evidence type="ECO:0008006" key="4">
    <source>
        <dbReference type="Google" id="ProtNLM"/>
    </source>
</evidence>
<dbReference type="Gene3D" id="3.40.50.720">
    <property type="entry name" value="NAD(P)-binding Rossmann-like Domain"/>
    <property type="match status" value="1"/>
</dbReference>
<keyword evidence="3" id="KW-1185">Reference proteome</keyword>
<accession>A0ABR4ZE68</accession>